<evidence type="ECO:0000256" key="3">
    <source>
        <dbReference type="SAM" id="Phobius"/>
    </source>
</evidence>
<keyword evidence="5" id="KW-1185">Reference proteome</keyword>
<sequence>MHYAPDEATPFPFDGNDSPASPKAAADAWETVAQPLSEEHARGWEMVAAGASSYDECSIFPPSLHEGLHLRPDPLPITTPYFLSQEQDRVVEEPSSCPTSVELDGEMKPMPWGSLSDSAKRLIRSGLEVIHAKFALCRGERRGGNFAGRGVWSLAAVAGAVSALIYMRRRRRREKELLLLLLQEKDQRIRELLNQIALMNLMIASHQQVSVRRRT</sequence>
<dbReference type="Proteomes" id="UP001327560">
    <property type="component" value="Chromosome 8"/>
</dbReference>
<keyword evidence="3" id="KW-0812">Transmembrane</keyword>
<keyword evidence="1" id="KW-0175">Coiled coil</keyword>
<dbReference type="PANTHER" id="PTHR37206:SF4">
    <property type="entry name" value="TRANSMEMBRANE PROTEIN"/>
    <property type="match status" value="1"/>
</dbReference>
<protein>
    <submittedName>
        <fullName evidence="4">Uncharacterized protein</fullName>
    </submittedName>
</protein>
<feature type="coiled-coil region" evidence="1">
    <location>
        <begin position="175"/>
        <end position="202"/>
    </location>
</feature>
<evidence type="ECO:0000313" key="5">
    <source>
        <dbReference type="Proteomes" id="UP001327560"/>
    </source>
</evidence>
<evidence type="ECO:0000313" key="4">
    <source>
        <dbReference type="EMBL" id="WOL17659.1"/>
    </source>
</evidence>
<organism evidence="4 5">
    <name type="scientific">Canna indica</name>
    <name type="common">Indian-shot</name>
    <dbReference type="NCBI Taxonomy" id="4628"/>
    <lineage>
        <taxon>Eukaryota</taxon>
        <taxon>Viridiplantae</taxon>
        <taxon>Streptophyta</taxon>
        <taxon>Embryophyta</taxon>
        <taxon>Tracheophyta</taxon>
        <taxon>Spermatophyta</taxon>
        <taxon>Magnoliopsida</taxon>
        <taxon>Liliopsida</taxon>
        <taxon>Zingiberales</taxon>
        <taxon>Cannaceae</taxon>
        <taxon>Canna</taxon>
    </lineage>
</organism>
<proteinExistence type="predicted"/>
<keyword evidence="3" id="KW-1133">Transmembrane helix</keyword>
<dbReference type="AlphaFoldDB" id="A0AAQ3KZH6"/>
<name>A0AAQ3KZH6_9LILI</name>
<feature type="region of interest" description="Disordered" evidence="2">
    <location>
        <begin position="1"/>
        <end position="24"/>
    </location>
</feature>
<gene>
    <name evidence="4" type="ORF">Cni_G26452</name>
</gene>
<feature type="transmembrane region" description="Helical" evidence="3">
    <location>
        <begin position="146"/>
        <end position="167"/>
    </location>
</feature>
<evidence type="ECO:0000256" key="1">
    <source>
        <dbReference type="SAM" id="Coils"/>
    </source>
</evidence>
<dbReference type="EMBL" id="CP136897">
    <property type="protein sequence ID" value="WOL17659.1"/>
    <property type="molecule type" value="Genomic_DNA"/>
</dbReference>
<dbReference type="PANTHER" id="PTHR37206">
    <property type="entry name" value="TRANSMEMBRANE PROTEIN"/>
    <property type="match status" value="1"/>
</dbReference>
<reference evidence="4 5" key="1">
    <citation type="submission" date="2023-10" db="EMBL/GenBank/DDBJ databases">
        <title>Chromosome-scale genome assembly provides insights into flower coloration mechanisms of Canna indica.</title>
        <authorList>
            <person name="Li C."/>
        </authorList>
    </citation>
    <scope>NUCLEOTIDE SEQUENCE [LARGE SCALE GENOMIC DNA]</scope>
    <source>
        <tissue evidence="4">Flower</tissue>
    </source>
</reference>
<evidence type="ECO:0000256" key="2">
    <source>
        <dbReference type="SAM" id="MobiDB-lite"/>
    </source>
</evidence>
<accession>A0AAQ3KZH6</accession>
<keyword evidence="3" id="KW-0472">Membrane</keyword>